<dbReference type="Pfam" id="PF13183">
    <property type="entry name" value="Fer4_8"/>
    <property type="match status" value="1"/>
</dbReference>
<dbReference type="eggNOG" id="arCOG07320">
    <property type="taxonomic scope" value="Archaea"/>
</dbReference>
<sequence length="619" mass="69887">MNGSLVFSALSLTKITNPPKRVLKVMRREDISEEGTPRYEYFRGVEGDVVLDMTDMRGIEDMGDRLKVLPGTPWSDVMKHSVETFGLMEASVGGSVAFSDAGFGFNEFGPISRRVEVEAMLSGQTYVGEYRGGVILSVTLRKDPRPLEYRKLERDFEFLIQRVRYWFSYSLPPFRDVTVIKNGNKATLYVAYPKSREALLSEKLEGMTPTSSYSFELGNYRFRYFGELRTESLSGTQFPDAEKICLFVRKDVTRFVVLSSTPLDFPQGVVLYPYSTEGRTDLFQGCILCGRCVSVCPHGQQRGNKDYTPLGFFIASVNGREEEYANCHMCGKCDEVCPAKLDIVGRLKGKAKLRSHEIDVVLNFPAKKVILLTPISRELKKELVDVLNLLSSLGMKLGVLTLNVPLEKLVKGELELSLPQEVEQIYTLTPEEAYYLVQLRSRRVMDVSFLYDELPEPLKKSVTDKRVHRPCFYKGRTKGEEKCSFALLELVNGEPTSTPSVGAEITLCPLAGKKLGIPSYLDVITPSTEGKQGARGVSDEILRTFKEREKVMKDMEWYEGLDDTLIQDYVRGLLRGVLKGKGVGDLISLYLGLGDLFKSSEEEWLLKIIEEEVRREIMN</sequence>
<dbReference type="STRING" id="671065.MetMK1DRAFT_00013880"/>
<proteinExistence type="predicted"/>
<organism evidence="2 3">
    <name type="scientific">Metallosphaera yellowstonensis MK1</name>
    <dbReference type="NCBI Taxonomy" id="671065"/>
    <lineage>
        <taxon>Archaea</taxon>
        <taxon>Thermoproteota</taxon>
        <taxon>Thermoprotei</taxon>
        <taxon>Sulfolobales</taxon>
        <taxon>Sulfolobaceae</taxon>
        <taxon>Metallosphaera</taxon>
    </lineage>
</organism>
<dbReference type="GO" id="GO:0016491">
    <property type="term" value="F:oxidoreductase activity"/>
    <property type="evidence" value="ECO:0007669"/>
    <property type="project" value="UniProtKB-ARBA"/>
</dbReference>
<evidence type="ECO:0000313" key="2">
    <source>
        <dbReference type="EMBL" id="EHP70884.1"/>
    </source>
</evidence>
<dbReference type="Gene3D" id="3.30.70.20">
    <property type="match status" value="1"/>
</dbReference>
<feature type="domain" description="4Fe-4S ferredoxin-type" evidence="1">
    <location>
        <begin position="276"/>
        <end position="306"/>
    </location>
</feature>
<dbReference type="Proteomes" id="UP000003980">
    <property type="component" value="Unassembled WGS sequence"/>
</dbReference>
<reference evidence="2 3" key="1">
    <citation type="submission" date="2012-01" db="EMBL/GenBank/DDBJ databases">
        <title>Improved High-Quality Draft sequence of Metallosphaera yellowstonensis MK1.</title>
        <authorList>
            <consortium name="US DOE Joint Genome Institute"/>
            <person name="Lucas S."/>
            <person name="Han J."/>
            <person name="Cheng J.-F."/>
            <person name="Goodwin L."/>
            <person name="Pitluck S."/>
            <person name="Peters L."/>
            <person name="Teshima H."/>
            <person name="Detter J.C."/>
            <person name="Han C."/>
            <person name="Tapia R."/>
            <person name="Land M."/>
            <person name="Hauser L."/>
            <person name="Kyrpides N."/>
            <person name="Kozubal M."/>
            <person name="Macur R.E."/>
            <person name="Jay Z."/>
            <person name="Inskeep W."/>
            <person name="Woyke T."/>
        </authorList>
    </citation>
    <scope>NUCLEOTIDE SEQUENCE [LARGE SCALE GENOMIC DNA]</scope>
    <source>
        <strain evidence="2 3">MK1</strain>
    </source>
</reference>
<accession>H2C3R3</accession>
<dbReference type="AlphaFoldDB" id="H2C3R3"/>
<dbReference type="InterPro" id="IPR017900">
    <property type="entry name" value="4Fe4S_Fe_S_CS"/>
</dbReference>
<evidence type="ECO:0000259" key="1">
    <source>
        <dbReference type="PROSITE" id="PS51379"/>
    </source>
</evidence>
<gene>
    <name evidence="2" type="ORF">MetMK1DRAFT_00013880</name>
</gene>
<protein>
    <recommendedName>
        <fullName evidence="1">4Fe-4S ferredoxin-type domain-containing protein</fullName>
    </recommendedName>
</protein>
<dbReference type="PROSITE" id="PS51379">
    <property type="entry name" value="4FE4S_FER_2"/>
    <property type="match status" value="1"/>
</dbReference>
<name>H2C3R3_9CREN</name>
<evidence type="ECO:0000313" key="3">
    <source>
        <dbReference type="Proteomes" id="UP000003980"/>
    </source>
</evidence>
<dbReference type="SUPFAM" id="SSF46548">
    <property type="entry name" value="alpha-helical ferredoxin"/>
    <property type="match status" value="1"/>
</dbReference>
<dbReference type="RefSeq" id="WP_009071803.1">
    <property type="nucleotide sequence ID" value="NZ_JH597761.1"/>
</dbReference>
<dbReference type="OrthoDB" id="42878at2157"/>
<keyword evidence="3" id="KW-1185">Reference proteome</keyword>
<dbReference type="HOGENOM" id="CLU_468237_0_0_2"/>
<dbReference type="PROSITE" id="PS00198">
    <property type="entry name" value="4FE4S_FER_1"/>
    <property type="match status" value="1"/>
</dbReference>
<dbReference type="InterPro" id="IPR017896">
    <property type="entry name" value="4Fe4S_Fe-S-bd"/>
</dbReference>
<dbReference type="EMBL" id="JH597761">
    <property type="protein sequence ID" value="EHP70884.1"/>
    <property type="molecule type" value="Genomic_DNA"/>
</dbReference>